<dbReference type="EMBL" id="CDOE01000077">
    <property type="protein sequence ID" value="CEN40872.1"/>
    <property type="molecule type" value="Genomic_DNA"/>
</dbReference>
<sequence>MKTILLNSSLGILAYLISGVLLYGYHSLVLPLFLLIIGVLGYVLLRNQDKIELQKGCFGFTLPYYYCC</sequence>
<feature type="transmembrane region" description="Helical" evidence="1">
    <location>
        <begin position="12"/>
        <end position="45"/>
    </location>
</feature>
<protein>
    <submittedName>
        <fullName evidence="2">Uncharacterized protein</fullName>
    </submittedName>
</protein>
<dbReference type="Proteomes" id="UP000044026">
    <property type="component" value="Unassembled WGS sequence"/>
</dbReference>
<evidence type="ECO:0000313" key="2">
    <source>
        <dbReference type="EMBL" id="CEN40872.1"/>
    </source>
</evidence>
<evidence type="ECO:0000313" key="3">
    <source>
        <dbReference type="Proteomes" id="UP000044026"/>
    </source>
</evidence>
<keyword evidence="1" id="KW-1133">Transmembrane helix</keyword>
<evidence type="ECO:0000256" key="1">
    <source>
        <dbReference type="SAM" id="Phobius"/>
    </source>
</evidence>
<gene>
    <name evidence="2" type="ORF">CCAN12_790150</name>
</gene>
<proteinExistence type="predicted"/>
<reference evidence="2 3" key="1">
    <citation type="submission" date="2015-01" db="EMBL/GenBank/DDBJ databases">
        <authorList>
            <person name="Xiang T."/>
            <person name="Song Y."/>
            <person name="Huang L."/>
            <person name="Wang B."/>
            <person name="Wu P."/>
        </authorList>
    </citation>
    <scope>NUCLEOTIDE SEQUENCE [LARGE SCALE GENOMIC DNA]</scope>
    <source>
        <strain evidence="2 3">Cc12</strain>
    </source>
</reference>
<keyword evidence="1" id="KW-0812">Transmembrane</keyword>
<dbReference type="AlphaFoldDB" id="A0A0B7HSG8"/>
<name>A0A0B7HSG8_9FLAO</name>
<accession>A0A0B7HSG8</accession>
<organism evidence="2 3">
    <name type="scientific">Capnocytophaga canimorsus</name>
    <dbReference type="NCBI Taxonomy" id="28188"/>
    <lineage>
        <taxon>Bacteria</taxon>
        <taxon>Pseudomonadati</taxon>
        <taxon>Bacteroidota</taxon>
        <taxon>Flavobacteriia</taxon>
        <taxon>Flavobacteriales</taxon>
        <taxon>Flavobacteriaceae</taxon>
        <taxon>Capnocytophaga</taxon>
    </lineage>
</organism>
<keyword evidence="1" id="KW-0472">Membrane</keyword>